<dbReference type="STRING" id="1229664.N4UN05"/>
<proteinExistence type="predicted"/>
<dbReference type="Proteomes" id="UP000016928">
    <property type="component" value="Unassembled WGS sequence"/>
</dbReference>
<sequence length="399" mass="43061">MAPGSKTAGLAQVHRDLGQPTLTVTIRPGVRIISTRGFLRGVESAPDPAEVQRDQDYFDSEEANVKTRSTALKTITARAPIQIGAMLSATSGRVIETASKADLAPPLMLGALLFPHPSAVFCTAFAKHNNLRILDQRAGIISPALDLPPTRGDPLSPAPWVKHEQQSNDNTLGFIVCRRRATRMNQWTFFNKKIEALKHQAADGSAPATLVKETTSGRNRGPKPKKASSDDEPAAPIMASQEYQPQQVLTGKFMPMNEVVQTVAALPSSMDANGEALPGRAPKHTPDEDEVYETIEVKSGPSVASHTWTCPNILIHSPMNLFRCIRAPLTISVLAQGHTARSVVTAYWGCLCRCIWVPHLQGIGPGPSQVQYPAPGYAAMSTSDDEEVYETPHLSVPAS</sequence>
<reference evidence="3" key="2">
    <citation type="journal article" date="2014" name="PLoS ONE">
        <title>Genome and Transcriptome Analysis of the Fungal Pathogen Fusarium oxysporum f. sp. cubense Causing Banana Vascular Wilt Disease.</title>
        <authorList>
            <person name="Guo L."/>
            <person name="Han L."/>
            <person name="Yang L."/>
            <person name="Zeng H."/>
            <person name="Fan D."/>
            <person name="Zhu Y."/>
            <person name="Feng Y."/>
            <person name="Wang G."/>
            <person name="Peng C."/>
            <person name="Jiang X."/>
            <person name="Zhou D."/>
            <person name="Ni P."/>
            <person name="Liang C."/>
            <person name="Liu L."/>
            <person name="Wang J."/>
            <person name="Mao C."/>
            <person name="Fang X."/>
            <person name="Peng M."/>
            <person name="Huang J."/>
        </authorList>
    </citation>
    <scope>NUCLEOTIDE SEQUENCE [LARGE SCALE GENOMIC DNA]</scope>
    <source>
        <strain evidence="3">race 1</strain>
    </source>
</reference>
<dbReference type="AlphaFoldDB" id="N4UN05"/>
<feature type="region of interest" description="Disordered" evidence="1">
    <location>
        <begin position="201"/>
        <end position="233"/>
    </location>
</feature>
<gene>
    <name evidence="2" type="ORF">FOC1_g10013381</name>
</gene>
<reference evidence="3" key="1">
    <citation type="submission" date="2012-09" db="EMBL/GenBank/DDBJ databases">
        <title>Genome sequencing and comparative transcriptomics of race 1 and race 4 of banana pathogen: Fusarium oxysporum f. sp. cubense.</title>
        <authorList>
            <person name="Fang X."/>
            <person name="Huang J."/>
        </authorList>
    </citation>
    <scope>NUCLEOTIDE SEQUENCE [LARGE SCALE GENOMIC DNA]</scope>
    <source>
        <strain evidence="3">race 1</strain>
    </source>
</reference>
<name>N4UN05_FUSC1</name>
<organism evidence="2 3">
    <name type="scientific">Fusarium oxysporum f. sp. cubense (strain race 1)</name>
    <name type="common">Panama disease fungus</name>
    <dbReference type="NCBI Taxonomy" id="1229664"/>
    <lineage>
        <taxon>Eukaryota</taxon>
        <taxon>Fungi</taxon>
        <taxon>Dikarya</taxon>
        <taxon>Ascomycota</taxon>
        <taxon>Pezizomycotina</taxon>
        <taxon>Sordariomycetes</taxon>
        <taxon>Hypocreomycetidae</taxon>
        <taxon>Hypocreales</taxon>
        <taxon>Nectriaceae</taxon>
        <taxon>Fusarium</taxon>
        <taxon>Fusarium oxysporum species complex</taxon>
    </lineage>
</organism>
<dbReference type="EMBL" id="KB730093">
    <property type="protein sequence ID" value="ENH72717.1"/>
    <property type="molecule type" value="Genomic_DNA"/>
</dbReference>
<evidence type="ECO:0000313" key="2">
    <source>
        <dbReference type="EMBL" id="ENH72717.1"/>
    </source>
</evidence>
<evidence type="ECO:0000256" key="1">
    <source>
        <dbReference type="SAM" id="MobiDB-lite"/>
    </source>
</evidence>
<accession>N4UN05</accession>
<protein>
    <submittedName>
        <fullName evidence="2">Uncharacterized protein</fullName>
    </submittedName>
</protein>
<dbReference type="VEuPathDB" id="FungiDB:FOC1_g10013381"/>
<dbReference type="HOGENOM" id="CLU_690857_0_0_1"/>
<evidence type="ECO:0000313" key="3">
    <source>
        <dbReference type="Proteomes" id="UP000016928"/>
    </source>
</evidence>
<dbReference type="OrthoDB" id="5096462at2759"/>